<evidence type="ECO:0000259" key="6">
    <source>
        <dbReference type="PROSITE" id="PS50600"/>
    </source>
</evidence>
<dbReference type="SUPFAM" id="SSF54001">
    <property type="entry name" value="Cysteine proteinases"/>
    <property type="match status" value="1"/>
</dbReference>
<evidence type="ECO:0000313" key="8">
    <source>
        <dbReference type="Proteomes" id="UP001150907"/>
    </source>
</evidence>
<reference evidence="7" key="1">
    <citation type="submission" date="2022-07" db="EMBL/GenBank/DDBJ databases">
        <title>Phylogenomic reconstructions and comparative analyses of Kickxellomycotina fungi.</title>
        <authorList>
            <person name="Reynolds N.K."/>
            <person name="Stajich J.E."/>
            <person name="Barry K."/>
            <person name="Grigoriev I.V."/>
            <person name="Crous P."/>
            <person name="Smith M.E."/>
        </authorList>
    </citation>
    <scope>NUCLEOTIDE SEQUENCE</scope>
    <source>
        <strain evidence="7">IMI 214461</strain>
    </source>
</reference>
<dbReference type="InterPro" id="IPR038765">
    <property type="entry name" value="Papain-like_cys_pep_sf"/>
</dbReference>
<dbReference type="InterPro" id="IPR044613">
    <property type="entry name" value="Nep1/2-like"/>
</dbReference>
<keyword evidence="2" id="KW-0645">Protease</keyword>
<keyword evidence="3" id="KW-0378">Hydrolase</keyword>
<comment type="similarity">
    <text evidence="1">Belongs to the peptidase C48 family.</text>
</comment>
<feature type="domain" description="Ubiquitin-like protease family profile" evidence="6">
    <location>
        <begin position="1"/>
        <end position="115"/>
    </location>
</feature>
<dbReference type="Proteomes" id="UP001150907">
    <property type="component" value="Unassembled WGS sequence"/>
</dbReference>
<dbReference type="GO" id="GO:0006508">
    <property type="term" value="P:proteolysis"/>
    <property type="evidence" value="ECO:0007669"/>
    <property type="project" value="UniProtKB-KW"/>
</dbReference>
<evidence type="ECO:0000256" key="1">
    <source>
        <dbReference type="ARBA" id="ARBA00005234"/>
    </source>
</evidence>
<evidence type="ECO:0000256" key="3">
    <source>
        <dbReference type="ARBA" id="ARBA00022801"/>
    </source>
</evidence>
<name>A0A9W8BKB1_9FUNG</name>
<dbReference type="PROSITE" id="PS50600">
    <property type="entry name" value="ULP_PROTEASE"/>
    <property type="match status" value="1"/>
</dbReference>
<dbReference type="PANTHER" id="PTHR46468">
    <property type="entry name" value="SENTRIN-SPECIFIC PROTEASE 8"/>
    <property type="match status" value="1"/>
</dbReference>
<comment type="caution">
    <text evidence="7">The sequence shown here is derived from an EMBL/GenBank/DDBJ whole genome shotgun (WGS) entry which is preliminary data.</text>
</comment>
<dbReference type="GO" id="GO:0000338">
    <property type="term" value="P:protein deneddylation"/>
    <property type="evidence" value="ECO:0007669"/>
    <property type="project" value="TreeGrafter"/>
</dbReference>
<dbReference type="PANTHER" id="PTHR46468:SF1">
    <property type="entry name" value="SENTRIN-SPECIFIC PROTEASE 8"/>
    <property type="match status" value="1"/>
</dbReference>
<dbReference type="Pfam" id="PF02902">
    <property type="entry name" value="Peptidase_C48"/>
    <property type="match status" value="1"/>
</dbReference>
<dbReference type="GO" id="GO:0008234">
    <property type="term" value="F:cysteine-type peptidase activity"/>
    <property type="evidence" value="ECO:0007669"/>
    <property type="project" value="UniProtKB-KW"/>
</dbReference>
<keyword evidence="8" id="KW-1185">Reference proteome</keyword>
<protein>
    <recommendedName>
        <fullName evidence="6">Ubiquitin-like protease family profile domain-containing protein</fullName>
    </recommendedName>
</protein>
<evidence type="ECO:0000256" key="4">
    <source>
        <dbReference type="ARBA" id="ARBA00022807"/>
    </source>
</evidence>
<feature type="region of interest" description="Disordered" evidence="5">
    <location>
        <begin position="122"/>
        <end position="158"/>
    </location>
</feature>
<dbReference type="OrthoDB" id="5065855at2759"/>
<dbReference type="GO" id="GO:0019784">
    <property type="term" value="F:deNEDDylase activity"/>
    <property type="evidence" value="ECO:0007669"/>
    <property type="project" value="InterPro"/>
</dbReference>
<gene>
    <name evidence="7" type="ORF">H4R26_002793</name>
</gene>
<dbReference type="Gene3D" id="3.40.395.10">
    <property type="entry name" value="Adenoviral Proteinase, Chain A"/>
    <property type="match status" value="2"/>
</dbReference>
<dbReference type="EMBL" id="JANBQF010000186">
    <property type="protein sequence ID" value="KAJ2003935.1"/>
    <property type="molecule type" value="Genomic_DNA"/>
</dbReference>
<evidence type="ECO:0000313" key="7">
    <source>
        <dbReference type="EMBL" id="KAJ2003935.1"/>
    </source>
</evidence>
<evidence type="ECO:0000256" key="2">
    <source>
        <dbReference type="ARBA" id="ARBA00022670"/>
    </source>
</evidence>
<keyword evidence="4" id="KW-0788">Thiol protease</keyword>
<accession>A0A9W8BKB1</accession>
<evidence type="ECO:0000256" key="5">
    <source>
        <dbReference type="SAM" id="MobiDB-lite"/>
    </source>
</evidence>
<dbReference type="AlphaFoldDB" id="A0A9W8BKB1"/>
<sequence length="265" mass="29691">MQQDTLLFSYHDTAVYSSDPMSLREGQWLNDTMVSFYYEYLTHKVLCGDNSVLTSTFHYYDSLANSNYQYALETKVKMDCLLFGNSQSAMTTHSCPQQENGSDCGVFVILFTDLLARRYSDLRLPQSPPSQRPLRLSGRSPAPALPRQKGRKYSAEPETVHTAHSAALACRQSLSSSLPNTARPTGLDSGDEGTVICRPFSPFAAINNGAVNAPQQQQFRTFRPAMLLAPVFSRTFWWIDYGDLCHPVKARITLQSLVNEHCPVM</sequence>
<dbReference type="InterPro" id="IPR003653">
    <property type="entry name" value="Peptidase_C48_C"/>
</dbReference>
<organism evidence="7 8">
    <name type="scientific">Coemansia thaxteri</name>
    <dbReference type="NCBI Taxonomy" id="2663907"/>
    <lineage>
        <taxon>Eukaryota</taxon>
        <taxon>Fungi</taxon>
        <taxon>Fungi incertae sedis</taxon>
        <taxon>Zoopagomycota</taxon>
        <taxon>Kickxellomycotina</taxon>
        <taxon>Kickxellomycetes</taxon>
        <taxon>Kickxellales</taxon>
        <taxon>Kickxellaceae</taxon>
        <taxon>Coemansia</taxon>
    </lineage>
</organism>
<proteinExistence type="inferred from homology"/>